<dbReference type="KEGG" id="mhl:MHLP_04590"/>
<dbReference type="PATRIC" id="fig|1212765.3.peg.1040"/>
<protein>
    <submittedName>
        <fullName evidence="1">Uncharacterized protein</fullName>
    </submittedName>
</protein>
<dbReference type="AlphaFoldDB" id="I7BKR3"/>
<dbReference type="STRING" id="1212765.MHLP_04590"/>
<reference evidence="2" key="2">
    <citation type="submission" date="2012-07" db="EMBL/GenBank/DDBJ databases">
        <title>Complete genome sequence of 'Candidatus Mycoplasma haemolamae'.</title>
        <authorList>
            <person name="Guimaraes A.M.S."/>
            <person name="Toth B."/>
            <person name="Santos A.P."/>
            <person name="Nascimento N.C."/>
            <person name="Sojka J.E."/>
            <person name="Messick J.B."/>
        </authorList>
    </citation>
    <scope>NUCLEOTIDE SEQUENCE [LARGE SCALE GENOMIC DNA]</scope>
    <source>
        <strain evidence="2">Purdue</strain>
    </source>
</reference>
<reference evidence="1 2" key="1">
    <citation type="journal article" date="2012" name="J. Bacteriol.">
        <title>Genome Sequence of "Candidatus Mycoplasma haemolamae" Strain Purdue, a Red Blood Cell Pathogen of Alpacas (Vicugna pacos) and Llamas (Lama glama).</title>
        <authorList>
            <person name="Guimaraes A.M."/>
            <person name="Toth B."/>
            <person name="Santos A.P."/>
            <person name="do Nascimento N.C."/>
            <person name="Kritchevsky J.E."/>
            <person name="Messick J.B."/>
        </authorList>
    </citation>
    <scope>NUCLEOTIDE SEQUENCE [LARGE SCALE GENOMIC DNA]</scope>
    <source>
        <strain evidence="1 2">Purdue</strain>
    </source>
</reference>
<sequence>MRSSALLKNLTSLPDIPKELEEQLVKLHSSFSKKIQGVVESIHLLGTSASLSEFILLKTRLESLKSLKEPIVGHITSETLSKEAVYDYFKELRKIELISLEEALSREFEQELKEGKDSEEQLSGSFLSKQLLKIISLEEVLRELDHQLSIVEETANSYLDKQSSLAVSEPDQEEESLETVESVRPKDCWRPEQPIDFSELLSLKDQYSSLVSDSAALNEKMFRRLLGLETGLKEKLRSIQALRFIYGVQSKAPENVSLDWSRRYKSLVGRVFDIWKDLELSVALKLFVASRLQKKEPLTREDSEEYLAVLDSLGLSTFRSLIFSTLKKSDLEHKWLLKFFSSEAKKITQSEAILRDWKQSLHRGLQELKEMKEEPKPKKSFWRRLFGWLGG</sequence>
<name>I7BKR3_MYCHA</name>
<accession>I7BKR3</accession>
<gene>
    <name evidence="1" type="ordered locus">MHLP_04590</name>
</gene>
<proteinExistence type="predicted"/>
<dbReference type="EMBL" id="CP003731">
    <property type="protein sequence ID" value="AFO52498.1"/>
    <property type="molecule type" value="Genomic_DNA"/>
</dbReference>
<keyword evidence="2" id="KW-1185">Reference proteome</keyword>
<evidence type="ECO:0000313" key="1">
    <source>
        <dbReference type="EMBL" id="AFO52498.1"/>
    </source>
</evidence>
<organism evidence="1 2">
    <name type="scientific">Mycoplasma haematolamae (strain Purdue)</name>
    <dbReference type="NCBI Taxonomy" id="1212765"/>
    <lineage>
        <taxon>Bacteria</taxon>
        <taxon>Bacillati</taxon>
        <taxon>Mycoplasmatota</taxon>
        <taxon>Mollicutes</taxon>
        <taxon>Mycoplasmataceae</taxon>
        <taxon>Mycoplasma</taxon>
    </lineage>
</organism>
<dbReference type="Proteomes" id="UP000006502">
    <property type="component" value="Chromosome"/>
</dbReference>
<dbReference type="HOGENOM" id="CLU_705612_0_0_14"/>
<evidence type="ECO:0000313" key="2">
    <source>
        <dbReference type="Proteomes" id="UP000006502"/>
    </source>
</evidence>